<feature type="domain" description="Inosine/uridine-preferring nucleoside hydrolase" evidence="3">
    <location>
        <begin position="490"/>
        <end position="820"/>
    </location>
</feature>
<name>A0A9Q0CKH8_9POAL</name>
<feature type="signal peptide" evidence="2">
    <location>
        <begin position="1"/>
        <end position="22"/>
    </location>
</feature>
<dbReference type="PANTHER" id="PTHR46692">
    <property type="entry name" value="INOSINE-URIDINE PREFERRING NUCLEOSIDE HYDROLASE FAMILY PROTEIN"/>
    <property type="match status" value="1"/>
</dbReference>
<proteinExistence type="inferred from homology"/>
<reference evidence="4" key="1">
    <citation type="journal article" date="2022" name="Cell">
        <title>Repeat-based holocentromeres influence genome architecture and karyotype evolution.</title>
        <authorList>
            <person name="Hofstatter P.G."/>
            <person name="Thangavel G."/>
            <person name="Lux T."/>
            <person name="Neumann P."/>
            <person name="Vondrak T."/>
            <person name="Novak P."/>
            <person name="Zhang M."/>
            <person name="Costa L."/>
            <person name="Castellani M."/>
            <person name="Scott A."/>
            <person name="Toegelov H."/>
            <person name="Fuchs J."/>
            <person name="Mata-Sucre Y."/>
            <person name="Dias Y."/>
            <person name="Vanzela A.L.L."/>
            <person name="Huettel B."/>
            <person name="Almeida C.C.S."/>
            <person name="Simkova H."/>
            <person name="Souza G."/>
            <person name="Pedrosa-Harand A."/>
            <person name="Macas J."/>
            <person name="Mayer K.F.X."/>
            <person name="Houben A."/>
            <person name="Marques A."/>
        </authorList>
    </citation>
    <scope>NUCLEOTIDE SEQUENCE</scope>
    <source>
        <strain evidence="4">RhyBre1mFocal</strain>
    </source>
</reference>
<comment type="caution">
    <text evidence="4">The sequence shown here is derived from an EMBL/GenBank/DDBJ whole genome shotgun (WGS) entry which is preliminary data.</text>
</comment>
<dbReference type="InterPro" id="IPR001910">
    <property type="entry name" value="Inosine/uridine_hydrolase_dom"/>
</dbReference>
<feature type="chain" id="PRO_5040271423" description="Inosine/uridine-preferring nucleoside hydrolase domain-containing protein" evidence="2">
    <location>
        <begin position="23"/>
        <end position="855"/>
    </location>
</feature>
<keyword evidence="2" id="KW-0732">Signal</keyword>
<dbReference type="OrthoDB" id="5783963at2759"/>
<dbReference type="Proteomes" id="UP001151287">
    <property type="component" value="Unassembled WGS sequence"/>
</dbReference>
<dbReference type="EMBL" id="JAMQYH010000003">
    <property type="protein sequence ID" value="KAJ1695588.1"/>
    <property type="molecule type" value="Genomic_DNA"/>
</dbReference>
<sequence length="855" mass="95595">MACGAILLCFLTMSLSFHGSMGESPHDEKPRRLLVDTDMDTDDFFALFYLLKQNRSEFDLKAVTINANAWSDAGHAVNHLYDILYMMGRDDIRVGVGGEGGISNEGDIHPDVGGYLPLIDQSMSTVGDCRYRQAIPVGLNIDTNFGLRRGFLPQGNRRYIPLVQPTAQQVMIDTISDGPTTVILIGAHTNFAIFLMTHPELKKNVEHIYVMGGGVRSKNPVGCCQENNTSCKPSGQCGIIGNLFTGYTSNPYAEFNIFEDPFAAYQVIHSGIPTTLVPLDATNSIPITEQFLVEFKQHQNTLEAQYCYQTMKFYIASFMWDSFTSGIAISIMRNGDKYNGENEFADMEYMNVTVVTSNKPYGLDDGSNPFFDGREVPRFNLTKYGVHSGHVQTGLDDPFCQINGRNTGRCEDGFTKEENGPEAIQVRVATKAKANQDPKSSLDREFFKSFLEVLNQPQQTGRFNFTTEFPYYKEILYKANIPDKSKGKLVIFDMDMSAGDFLSLIYLLKAPADQINLKVILVSGNGWADIATIDIIYDVLHMMGRDDIMVGLGSTNALGTLILGCNYVKAIPKGSGGLLDSDTLFGLGRLLPRSPRRYTAENSTELRQPLAFEVWQSITSKLDPDEKILILANGPLTNLANIILLDKRASSVIENIYIVGGNVMDEENEEGNVFTIPSNRYAEFNFFLDPLAAKTVLESHINITLIPLRIQRKFNSFMSMIEALEHVKGTPEAHFSYQLLSLMQRLKQRHAAYHHMEIFLGEILGAFFLVEGSNVRHEVLVKSVRVLSNNNISEDGQVIIDNDHGKLVKVITDIEKEAYYTNFADTLNSKRQSAVIASFDEQKKLWSNQSEFYLL</sequence>
<comment type="similarity">
    <text evidence="1">Belongs to the IUNH family.</text>
</comment>
<dbReference type="SUPFAM" id="SSF53590">
    <property type="entry name" value="Nucleoside hydrolase"/>
    <property type="match status" value="2"/>
</dbReference>
<dbReference type="PANTHER" id="PTHR46692:SF1">
    <property type="entry name" value="NUCLEOSIDE HYDROLASE 3-RELATED"/>
    <property type="match status" value="1"/>
</dbReference>
<gene>
    <name evidence="4" type="ORF">LUZ63_012286</name>
</gene>
<dbReference type="GO" id="GO:0016799">
    <property type="term" value="F:hydrolase activity, hydrolyzing N-glycosyl compounds"/>
    <property type="evidence" value="ECO:0007669"/>
    <property type="project" value="InterPro"/>
</dbReference>
<protein>
    <recommendedName>
        <fullName evidence="3">Inosine/uridine-preferring nucleoside hydrolase domain-containing protein</fullName>
    </recommendedName>
</protein>
<keyword evidence="5" id="KW-1185">Reference proteome</keyword>
<dbReference type="Pfam" id="PF01156">
    <property type="entry name" value="IU_nuc_hydro"/>
    <property type="match status" value="2"/>
</dbReference>
<evidence type="ECO:0000313" key="5">
    <source>
        <dbReference type="Proteomes" id="UP001151287"/>
    </source>
</evidence>
<organism evidence="4 5">
    <name type="scientific">Rhynchospora breviuscula</name>
    <dbReference type="NCBI Taxonomy" id="2022672"/>
    <lineage>
        <taxon>Eukaryota</taxon>
        <taxon>Viridiplantae</taxon>
        <taxon>Streptophyta</taxon>
        <taxon>Embryophyta</taxon>
        <taxon>Tracheophyta</taxon>
        <taxon>Spermatophyta</taxon>
        <taxon>Magnoliopsida</taxon>
        <taxon>Liliopsida</taxon>
        <taxon>Poales</taxon>
        <taxon>Cyperaceae</taxon>
        <taxon>Cyperoideae</taxon>
        <taxon>Rhynchosporeae</taxon>
        <taxon>Rhynchospora</taxon>
    </lineage>
</organism>
<feature type="domain" description="Inosine/uridine-preferring nucleoside hydrolase" evidence="3">
    <location>
        <begin position="34"/>
        <end position="356"/>
    </location>
</feature>
<evidence type="ECO:0000313" key="4">
    <source>
        <dbReference type="EMBL" id="KAJ1695588.1"/>
    </source>
</evidence>
<evidence type="ECO:0000256" key="1">
    <source>
        <dbReference type="ARBA" id="ARBA00009176"/>
    </source>
</evidence>
<dbReference type="AlphaFoldDB" id="A0A9Q0CKH8"/>
<dbReference type="Gene3D" id="3.90.245.10">
    <property type="entry name" value="Ribonucleoside hydrolase-like"/>
    <property type="match status" value="2"/>
</dbReference>
<accession>A0A9Q0CKH8</accession>
<evidence type="ECO:0000259" key="3">
    <source>
        <dbReference type="Pfam" id="PF01156"/>
    </source>
</evidence>
<dbReference type="InterPro" id="IPR036452">
    <property type="entry name" value="Ribo_hydro-like"/>
</dbReference>
<evidence type="ECO:0000256" key="2">
    <source>
        <dbReference type="SAM" id="SignalP"/>
    </source>
</evidence>